<feature type="compositionally biased region" description="Low complexity" evidence="1">
    <location>
        <begin position="431"/>
        <end position="443"/>
    </location>
</feature>
<feature type="region of interest" description="Disordered" evidence="1">
    <location>
        <begin position="1"/>
        <end position="104"/>
    </location>
</feature>
<dbReference type="GeneTree" id="ENSGT00940000161593"/>
<name>A0A670ZUE7_PSETE</name>
<accession>A0A670ZUE7</accession>
<dbReference type="PANTHER" id="PTHR11232">
    <property type="entry name" value="PHOSPHOTYROSINE INTERACTION DOMAIN-CONTAINING FAMILY MEMBER"/>
    <property type="match status" value="1"/>
</dbReference>
<evidence type="ECO:0000259" key="2">
    <source>
        <dbReference type="SMART" id="SM00462"/>
    </source>
</evidence>
<proteinExistence type="predicted"/>
<dbReference type="GeneID" id="113450927"/>
<keyword evidence="4" id="KW-1185">Reference proteome</keyword>
<reference evidence="3" key="2">
    <citation type="submission" date="2025-09" db="UniProtKB">
        <authorList>
            <consortium name="Ensembl"/>
        </authorList>
    </citation>
    <scope>IDENTIFICATION</scope>
</reference>
<dbReference type="SMART" id="SM00462">
    <property type="entry name" value="PTB"/>
    <property type="match status" value="1"/>
</dbReference>
<dbReference type="CTD" id="131583"/>
<feature type="region of interest" description="Disordered" evidence="1">
    <location>
        <begin position="346"/>
        <end position="378"/>
    </location>
</feature>
<dbReference type="AlphaFoldDB" id="A0A670ZUE7"/>
<dbReference type="KEGG" id="ptex:113450927"/>
<feature type="domain" description="PID" evidence="2">
    <location>
        <begin position="149"/>
        <end position="290"/>
    </location>
</feature>
<feature type="region of interest" description="Disordered" evidence="1">
    <location>
        <begin position="431"/>
        <end position="469"/>
    </location>
</feature>
<evidence type="ECO:0000313" key="4">
    <source>
        <dbReference type="Proteomes" id="UP000472273"/>
    </source>
</evidence>
<dbReference type="Ensembl" id="ENSPTXT00000027195.1">
    <property type="protein sequence ID" value="ENSPTXP00000026385.1"/>
    <property type="gene ID" value="ENSPTXG00000018270.1"/>
</dbReference>
<dbReference type="InterPro" id="IPR033930">
    <property type="entry name" value="FAM43A/B_PTB"/>
</dbReference>
<dbReference type="Proteomes" id="UP000472273">
    <property type="component" value="Unplaced"/>
</dbReference>
<evidence type="ECO:0000313" key="3">
    <source>
        <dbReference type="Ensembl" id="ENSPTXP00000026385.1"/>
    </source>
</evidence>
<dbReference type="Pfam" id="PF14719">
    <property type="entry name" value="PID_2"/>
    <property type="match status" value="1"/>
</dbReference>
<evidence type="ECO:0000256" key="1">
    <source>
        <dbReference type="SAM" id="MobiDB-lite"/>
    </source>
</evidence>
<feature type="compositionally biased region" description="Basic residues" evidence="1">
    <location>
        <begin position="1"/>
        <end position="10"/>
    </location>
</feature>
<sequence length="469" mass="49826">MRGRPGRRRARPAEDREQQPQRPGLAAPSGSGGGAAMLPWKRHKFELLAADEECQPQPPQHPQPQQHPQHPQHPQPQQQGRRRERQQPAGPRGASPPSGKAKDYCQAGAGSLPCPAALGSLARACPAESALSRMGSLFRSKRKKFRVSSEAPTYTALYLGNATTLQAKGDGCTDVAVAKIWAKSEAGRHGTKMKLTIGPQGIRLAPAVPAEAASRPGHLYLLHRVTYCVADPRLPRLFAWIYRHEVKHKAVLLRCHAVLVSKAEKARAMALLLYQTSAAALAEFRRLKKRADARHQQLQQVGPGADGAIPLVPLRKLLLHGPGGCYKPPVERSRSAPKLGSITEDSLGEELEERAAGPGCANGGQREDCDGGQGEDDELLAPLEGEEEEDGEGAAPAGSSLGQLICGLGELAIGNDVALLRADLRVTRLLSGESTGSESSIESNGHEGGGGSSPPPPLRSCHSPEADCG</sequence>
<dbReference type="InterPro" id="IPR011993">
    <property type="entry name" value="PH-like_dom_sf"/>
</dbReference>
<reference evidence="3" key="1">
    <citation type="submission" date="2025-08" db="UniProtKB">
        <authorList>
            <consortium name="Ensembl"/>
        </authorList>
    </citation>
    <scope>IDENTIFICATION</scope>
</reference>
<organism evidence="3 4">
    <name type="scientific">Pseudonaja textilis</name>
    <name type="common">Eastern brown snake</name>
    <dbReference type="NCBI Taxonomy" id="8673"/>
    <lineage>
        <taxon>Eukaryota</taxon>
        <taxon>Metazoa</taxon>
        <taxon>Chordata</taxon>
        <taxon>Craniata</taxon>
        <taxon>Vertebrata</taxon>
        <taxon>Euteleostomi</taxon>
        <taxon>Lepidosauria</taxon>
        <taxon>Squamata</taxon>
        <taxon>Bifurcata</taxon>
        <taxon>Unidentata</taxon>
        <taxon>Episquamata</taxon>
        <taxon>Toxicofera</taxon>
        <taxon>Serpentes</taxon>
        <taxon>Colubroidea</taxon>
        <taxon>Elapidae</taxon>
        <taxon>Hydrophiinae</taxon>
        <taxon>Pseudonaja</taxon>
    </lineage>
</organism>
<dbReference type="OrthoDB" id="5962185at2759"/>
<protein>
    <submittedName>
        <fullName evidence="3">Family with sequence similarity 43 member A</fullName>
    </submittedName>
</protein>
<dbReference type="CDD" id="cd01214">
    <property type="entry name" value="PTB_FAM43A"/>
    <property type="match status" value="1"/>
</dbReference>
<gene>
    <name evidence="3" type="primary">FAM43A</name>
</gene>
<dbReference type="PANTHER" id="PTHR11232:SF36">
    <property type="entry name" value="PROTEIN FAM43A"/>
    <property type="match status" value="1"/>
</dbReference>
<feature type="compositionally biased region" description="Low complexity" evidence="1">
    <location>
        <begin position="87"/>
        <end position="99"/>
    </location>
</feature>
<dbReference type="InterPro" id="IPR006020">
    <property type="entry name" value="PTB/PI_dom"/>
</dbReference>
<dbReference type="InterPro" id="IPR051133">
    <property type="entry name" value="Adapter_Engulfment-Domain"/>
</dbReference>
<dbReference type="SUPFAM" id="SSF50729">
    <property type="entry name" value="PH domain-like"/>
    <property type="match status" value="1"/>
</dbReference>
<dbReference type="OMA" id="AMHLECG"/>
<dbReference type="Gene3D" id="2.30.29.30">
    <property type="entry name" value="Pleckstrin-homology domain (PH domain)/Phosphotyrosine-binding domain (PTB)"/>
    <property type="match status" value="1"/>
</dbReference>
<dbReference type="RefSeq" id="XP_026578031.1">
    <property type="nucleotide sequence ID" value="XM_026722246.1"/>
</dbReference>